<dbReference type="Proteomes" id="UP000001805">
    <property type="component" value="Chromosome 7, Linkage Group VII"/>
</dbReference>
<dbReference type="AlphaFoldDB" id="V5IL45"/>
<dbReference type="InParanoid" id="V5IL45"/>
<dbReference type="EMBL" id="CM002242">
    <property type="protein sequence ID" value="ESA42030.1"/>
    <property type="molecule type" value="Genomic_DNA"/>
</dbReference>
<proteinExistence type="predicted"/>
<evidence type="ECO:0000256" key="1">
    <source>
        <dbReference type="SAM" id="MobiDB-lite"/>
    </source>
</evidence>
<dbReference type="GeneID" id="23569854"/>
<accession>V5IL45</accession>
<feature type="region of interest" description="Disordered" evidence="1">
    <location>
        <begin position="45"/>
        <end position="101"/>
    </location>
</feature>
<reference evidence="2 3" key="1">
    <citation type="journal article" date="2003" name="Nature">
        <title>The genome sequence of the filamentous fungus Neurospora crassa.</title>
        <authorList>
            <person name="Galagan J.E."/>
            <person name="Calvo S.E."/>
            <person name="Borkovich K.A."/>
            <person name="Selker E.U."/>
            <person name="Read N.D."/>
            <person name="Jaffe D."/>
            <person name="FitzHugh W."/>
            <person name="Ma L.J."/>
            <person name="Smirnov S."/>
            <person name="Purcell S."/>
            <person name="Rehman B."/>
            <person name="Elkins T."/>
            <person name="Engels R."/>
            <person name="Wang S."/>
            <person name="Nielsen C.B."/>
            <person name="Butler J."/>
            <person name="Endrizzi M."/>
            <person name="Qui D."/>
            <person name="Ianakiev P."/>
            <person name="Bell-Pedersen D."/>
            <person name="Nelson M.A."/>
            <person name="Werner-Washburne M."/>
            <person name="Selitrennikoff C.P."/>
            <person name="Kinsey J.A."/>
            <person name="Braun E.L."/>
            <person name="Zelter A."/>
            <person name="Schulte U."/>
            <person name="Kothe G.O."/>
            <person name="Jedd G."/>
            <person name="Mewes W."/>
            <person name="Staben C."/>
            <person name="Marcotte E."/>
            <person name="Greenberg D."/>
            <person name="Roy A."/>
            <person name="Foley K."/>
            <person name="Naylor J."/>
            <person name="Stange-Thomann N."/>
            <person name="Barrett R."/>
            <person name="Gnerre S."/>
            <person name="Kamal M."/>
            <person name="Kamvysselis M."/>
            <person name="Mauceli E."/>
            <person name="Bielke C."/>
            <person name="Rudd S."/>
            <person name="Frishman D."/>
            <person name="Krystofova S."/>
            <person name="Rasmussen C."/>
            <person name="Metzenberg R.L."/>
            <person name="Perkins D.D."/>
            <person name="Kroken S."/>
            <person name="Cogoni C."/>
            <person name="Macino G."/>
            <person name="Catcheside D."/>
            <person name="Li W."/>
            <person name="Pratt R.J."/>
            <person name="Osmani S.A."/>
            <person name="DeSouza C.P."/>
            <person name="Glass L."/>
            <person name="Orbach M.J."/>
            <person name="Berglund J.A."/>
            <person name="Voelker R."/>
            <person name="Yarden O."/>
            <person name="Plamann M."/>
            <person name="Seiler S."/>
            <person name="Dunlap J."/>
            <person name="Radford A."/>
            <person name="Aramayo R."/>
            <person name="Natvig D.O."/>
            <person name="Alex L.A."/>
            <person name="Mannhaupt G."/>
            <person name="Ebbole D.J."/>
            <person name="Freitag M."/>
            <person name="Paulsen I."/>
            <person name="Sachs M.S."/>
            <person name="Lander E.S."/>
            <person name="Nusbaum C."/>
            <person name="Birren B."/>
        </authorList>
    </citation>
    <scope>NUCLEOTIDE SEQUENCE [LARGE SCALE GENOMIC DNA]</scope>
    <source>
        <strain evidence="3">ATCC 24698 / 74-OR23-1A / CBS 708.71 / DSM 1257 / FGSC 987</strain>
    </source>
</reference>
<dbReference type="RefSeq" id="XP_011395379.1">
    <property type="nucleotide sequence ID" value="XM_011397077.1"/>
</dbReference>
<sequence length="119" mass="12985">MMACLVIYRLGYETAEANMGSRSGLQEYCTDLRGSFSVATLANPRHHTVKTSSSPPHGVSDGLSSPACWDRSENEDMGSGIHGLTLEDWNKSAQEGHGKEVEDNTVIWRYQVHSSGSIV</sequence>
<evidence type="ECO:0000313" key="3">
    <source>
        <dbReference type="Proteomes" id="UP000001805"/>
    </source>
</evidence>
<organism evidence="2 3">
    <name type="scientific">Neurospora crassa (strain ATCC 24698 / 74-OR23-1A / CBS 708.71 / DSM 1257 / FGSC 987)</name>
    <dbReference type="NCBI Taxonomy" id="367110"/>
    <lineage>
        <taxon>Eukaryota</taxon>
        <taxon>Fungi</taxon>
        <taxon>Dikarya</taxon>
        <taxon>Ascomycota</taxon>
        <taxon>Pezizomycotina</taxon>
        <taxon>Sordariomycetes</taxon>
        <taxon>Sordariomycetidae</taxon>
        <taxon>Sordariales</taxon>
        <taxon>Sordariaceae</taxon>
        <taxon>Neurospora</taxon>
    </lineage>
</organism>
<evidence type="ECO:0000313" key="2">
    <source>
        <dbReference type="EMBL" id="ESA42030.1"/>
    </source>
</evidence>
<protein>
    <submittedName>
        <fullName evidence="2">Uncharacterized protein</fullName>
    </submittedName>
</protein>
<dbReference type="VEuPathDB" id="FungiDB:NCU17252"/>
<gene>
    <name evidence="2" type="ORF">NCU17252</name>
</gene>
<feature type="compositionally biased region" description="Basic and acidic residues" evidence="1">
    <location>
        <begin position="88"/>
        <end position="101"/>
    </location>
</feature>
<name>V5IL45_NEUCR</name>
<dbReference type="KEGG" id="ncr:NCU17252"/>
<keyword evidence="3" id="KW-1185">Reference proteome</keyword>